<dbReference type="InterPro" id="IPR007730">
    <property type="entry name" value="SPOR-like_dom"/>
</dbReference>
<evidence type="ECO:0000256" key="1">
    <source>
        <dbReference type="SAM" id="MobiDB-lite"/>
    </source>
</evidence>
<dbReference type="Proteomes" id="UP000253061">
    <property type="component" value="Unassembled WGS sequence"/>
</dbReference>
<dbReference type="GO" id="GO:0042834">
    <property type="term" value="F:peptidoglycan binding"/>
    <property type="evidence" value="ECO:0007669"/>
    <property type="project" value="InterPro"/>
</dbReference>
<dbReference type="Gene3D" id="3.30.70.1070">
    <property type="entry name" value="Sporulation related repeat"/>
    <property type="match status" value="1"/>
</dbReference>
<name>A0A367VEZ6_9PROT</name>
<feature type="compositionally biased region" description="Low complexity" evidence="1">
    <location>
        <begin position="277"/>
        <end position="293"/>
    </location>
</feature>
<feature type="compositionally biased region" description="Polar residues" evidence="1">
    <location>
        <begin position="338"/>
        <end position="363"/>
    </location>
</feature>
<gene>
    <name evidence="3" type="ORF">TH6_07115</name>
</gene>
<feature type="compositionally biased region" description="Polar residues" evidence="1">
    <location>
        <begin position="296"/>
        <end position="310"/>
    </location>
</feature>
<dbReference type="Pfam" id="PF05036">
    <property type="entry name" value="SPOR"/>
    <property type="match status" value="1"/>
</dbReference>
<dbReference type="AlphaFoldDB" id="A0A367VEZ6"/>
<evidence type="ECO:0000259" key="2">
    <source>
        <dbReference type="PROSITE" id="PS51724"/>
    </source>
</evidence>
<dbReference type="EMBL" id="JPWB01000003">
    <property type="protein sequence ID" value="RCK22820.1"/>
    <property type="molecule type" value="Genomic_DNA"/>
</dbReference>
<comment type="caution">
    <text evidence="3">The sequence shown here is derived from an EMBL/GenBank/DDBJ whole genome shotgun (WGS) entry which is preliminary data.</text>
</comment>
<dbReference type="SUPFAM" id="SSF110997">
    <property type="entry name" value="Sporulation related repeat"/>
    <property type="match status" value="1"/>
</dbReference>
<feature type="region of interest" description="Disordered" evidence="1">
    <location>
        <begin position="239"/>
        <end position="319"/>
    </location>
</feature>
<feature type="compositionally biased region" description="Polar residues" evidence="1">
    <location>
        <begin position="242"/>
        <end position="252"/>
    </location>
</feature>
<dbReference type="PROSITE" id="PS51257">
    <property type="entry name" value="PROKAR_LIPOPROTEIN"/>
    <property type="match status" value="1"/>
</dbReference>
<dbReference type="PROSITE" id="PS51724">
    <property type="entry name" value="SPOR"/>
    <property type="match status" value="1"/>
</dbReference>
<organism evidence="3 4">
    <name type="scientific">Thalassospira profundimaris</name>
    <dbReference type="NCBI Taxonomy" id="502049"/>
    <lineage>
        <taxon>Bacteria</taxon>
        <taxon>Pseudomonadati</taxon>
        <taxon>Pseudomonadota</taxon>
        <taxon>Alphaproteobacteria</taxon>
        <taxon>Rhodospirillales</taxon>
        <taxon>Thalassospiraceae</taxon>
        <taxon>Thalassospira</taxon>
    </lineage>
</organism>
<evidence type="ECO:0000313" key="3">
    <source>
        <dbReference type="EMBL" id="RCK22820.1"/>
    </source>
</evidence>
<evidence type="ECO:0000313" key="4">
    <source>
        <dbReference type="Proteomes" id="UP000253061"/>
    </source>
</evidence>
<protein>
    <recommendedName>
        <fullName evidence="2">SPOR domain-containing protein</fullName>
    </recommendedName>
</protein>
<proteinExistence type="predicted"/>
<feature type="domain" description="SPOR" evidence="2">
    <location>
        <begin position="363"/>
        <end position="448"/>
    </location>
</feature>
<feature type="region of interest" description="Disordered" evidence="1">
    <location>
        <begin position="78"/>
        <end position="100"/>
    </location>
</feature>
<sequence length="450" mass="47316">MKSRSATTKNNPCNKRGWITAAALLPLLAACSTDDLSGLWFGSSSTPQEITSASGDQSSAAEKNNFDQVACGLFLGQTEQQHRSQEGNSSGTSNPISLASSPQENLLQAISYDMDGNYQSARKLYVWLTATPPDTKVDLDCGQGIRLSGSINSLAQRRLVALDAASPEYARSEEIDTVVASATVPPGPELPDPPQVERDRRFYETGGVVTAEPEAPTNAVARMDIEVSENTAQLTRVERRTASTAPAVSKATNDAKIEAEKPTQPPKNTNATTVAKIAPVAAPEPVTEAPTIAGDSASTEHSGAIVTSNARPVEQGELDVVDRRPEAPMIELPIASATPPSGATSETSQSMATEPNPPVQTTASMAPYYAVQLAAYRSRGRAEGAWSKFQNASHGMLAAADHEVVSIAIEGKGLFFRLLTGNYGTAAAATQACNTLKSAGTDCLIRKVSP</sequence>
<reference evidence="3 4" key="1">
    <citation type="submission" date="2014-07" db="EMBL/GenBank/DDBJ databases">
        <title>Draft genome sequence of Thalassospira profundimaris R8-17.</title>
        <authorList>
            <person name="Lai Q."/>
            <person name="Shao Z."/>
        </authorList>
    </citation>
    <scope>NUCLEOTIDE SEQUENCE [LARGE SCALE GENOMIC DNA]</scope>
    <source>
        <strain evidence="3 4">R8-17</strain>
    </source>
</reference>
<dbReference type="InterPro" id="IPR036680">
    <property type="entry name" value="SPOR-like_sf"/>
</dbReference>
<accession>A0A367VEZ6</accession>
<feature type="region of interest" description="Disordered" evidence="1">
    <location>
        <begin position="331"/>
        <end position="363"/>
    </location>
</feature>
<feature type="compositionally biased region" description="Polar residues" evidence="1">
    <location>
        <begin position="86"/>
        <end position="100"/>
    </location>
</feature>